<evidence type="ECO:0000259" key="5">
    <source>
        <dbReference type="Pfam" id="PF00389"/>
    </source>
</evidence>
<feature type="domain" description="D-isomer specific 2-hydroxyacid dehydrogenase catalytic" evidence="5">
    <location>
        <begin position="63"/>
        <end position="354"/>
    </location>
</feature>
<keyword evidence="2 4" id="KW-0560">Oxidoreductase</keyword>
<dbReference type="PROSITE" id="PS00065">
    <property type="entry name" value="D_2_HYDROXYACID_DH_1"/>
    <property type="match status" value="1"/>
</dbReference>
<proteinExistence type="inferred from homology"/>
<dbReference type="SUPFAM" id="SSF52283">
    <property type="entry name" value="Formate/glycerate dehydrogenase catalytic domain-like"/>
    <property type="match status" value="1"/>
</dbReference>
<protein>
    <submittedName>
        <fullName evidence="7">D-isomer specific 2-hydroxyacid dehydrogenase protein</fullName>
    </submittedName>
</protein>
<dbReference type="InterPro" id="IPR050223">
    <property type="entry name" value="D-isomer_2-hydroxyacid_DH"/>
</dbReference>
<dbReference type="GO" id="GO:0051287">
    <property type="term" value="F:NAD binding"/>
    <property type="evidence" value="ECO:0007669"/>
    <property type="project" value="InterPro"/>
</dbReference>
<reference evidence="7 8" key="1">
    <citation type="submission" date="2018-08" db="EMBL/GenBank/DDBJ databases">
        <title>Recombination of ecologically and evolutionarily significant loci maintains genetic cohesion in the Pseudomonas syringae species complex.</title>
        <authorList>
            <person name="Dillon M."/>
            <person name="Thakur S."/>
            <person name="Almeida R.N.D."/>
            <person name="Weir B.S."/>
            <person name="Guttman D.S."/>
        </authorList>
    </citation>
    <scope>NUCLEOTIDE SEQUENCE [LARGE SCALE GENOMIC DNA]</scope>
    <source>
        <strain evidence="7 8">ICMP 12341</strain>
    </source>
</reference>
<dbReference type="SUPFAM" id="SSF51735">
    <property type="entry name" value="NAD(P)-binding Rossmann-fold domains"/>
    <property type="match status" value="1"/>
</dbReference>
<dbReference type="InterPro" id="IPR029752">
    <property type="entry name" value="D-isomer_DH_CS1"/>
</dbReference>
<dbReference type="PANTHER" id="PTHR10996">
    <property type="entry name" value="2-HYDROXYACID DEHYDROGENASE-RELATED"/>
    <property type="match status" value="1"/>
</dbReference>
<dbReference type="CDD" id="cd12156">
    <property type="entry name" value="HPPR"/>
    <property type="match status" value="1"/>
</dbReference>
<dbReference type="InterPro" id="IPR006139">
    <property type="entry name" value="D-isomer_2_OHA_DH_cat_dom"/>
</dbReference>
<keyword evidence="3" id="KW-0520">NAD</keyword>
<gene>
    <name evidence="7" type="ORF">ALQ65_05026</name>
</gene>
<dbReference type="GO" id="GO:0005829">
    <property type="term" value="C:cytosol"/>
    <property type="evidence" value="ECO:0007669"/>
    <property type="project" value="TreeGrafter"/>
</dbReference>
<organism evidence="7 8">
    <name type="scientific">Pseudomonas syringae pv. coriandricola</name>
    <dbReference type="NCBI Taxonomy" id="264453"/>
    <lineage>
        <taxon>Bacteria</taxon>
        <taxon>Pseudomonadati</taxon>
        <taxon>Pseudomonadota</taxon>
        <taxon>Gammaproteobacteria</taxon>
        <taxon>Pseudomonadales</taxon>
        <taxon>Pseudomonadaceae</taxon>
        <taxon>Pseudomonas</taxon>
    </lineage>
</organism>
<evidence type="ECO:0000259" key="6">
    <source>
        <dbReference type="Pfam" id="PF02826"/>
    </source>
</evidence>
<dbReference type="Pfam" id="PF02826">
    <property type="entry name" value="2-Hacid_dh_C"/>
    <property type="match status" value="1"/>
</dbReference>
<dbReference type="InterPro" id="IPR036291">
    <property type="entry name" value="NAD(P)-bd_dom_sf"/>
</dbReference>
<dbReference type="GO" id="GO:0030267">
    <property type="term" value="F:glyoxylate reductase (NADPH) activity"/>
    <property type="evidence" value="ECO:0007669"/>
    <property type="project" value="TreeGrafter"/>
</dbReference>
<dbReference type="EMBL" id="RBOV01000134">
    <property type="protein sequence ID" value="RMN12658.1"/>
    <property type="molecule type" value="Genomic_DNA"/>
</dbReference>
<dbReference type="FunFam" id="3.40.50.720:FF:000213">
    <property type="entry name" value="Putative 2-hydroxyacid dehydrogenase"/>
    <property type="match status" value="1"/>
</dbReference>
<feature type="domain" description="D-isomer specific 2-hydroxyacid dehydrogenase NAD-binding" evidence="6">
    <location>
        <begin position="154"/>
        <end position="323"/>
    </location>
</feature>
<accession>A0A0P9LE86</accession>
<evidence type="ECO:0000256" key="4">
    <source>
        <dbReference type="RuleBase" id="RU003719"/>
    </source>
</evidence>
<comment type="caution">
    <text evidence="7">The sequence shown here is derived from an EMBL/GenBank/DDBJ whole genome shotgun (WGS) entry which is preliminary data.</text>
</comment>
<evidence type="ECO:0000313" key="8">
    <source>
        <dbReference type="Proteomes" id="UP000271468"/>
    </source>
</evidence>
<name>A0A0P9LE86_9PSED</name>
<sequence>MSGKCVHFMNRTWPLAMFFLCQRCGPLHKHVQSRYCRCFTDRMGAHMTTVLVLVENLDTYLPILESSGFQLIRAPTAEQRAEAIATHGQAISAVVTRGPLGFFAEEMDALPHLRIICVSGAGYEKVDLPAARARGITVTNGAGVNAATVADHALALLLSLVRDIPQADASVRRNEWRKAVRPSLAGKRLGIIGLGAVGLAIAKRAAAFDIVIGYHNRTPRNDCAYTWHASAQALAAASDVLVIATPGGNSTQHLVDAQVLEALGPEGFLVNIARASVVDTPALVRALQNQQIAGAALDVFDDEPNVPDVLKILTNVVLTPHVAGLSPEASRDSVQMVNDNLLAFFAGQPVLTPVTE</sequence>
<dbReference type="GO" id="GO:0016618">
    <property type="term" value="F:hydroxypyruvate reductase [NAD(P)H] activity"/>
    <property type="evidence" value="ECO:0007669"/>
    <property type="project" value="TreeGrafter"/>
</dbReference>
<dbReference type="Pfam" id="PF00389">
    <property type="entry name" value="2-Hacid_dh"/>
    <property type="match status" value="1"/>
</dbReference>
<dbReference type="PANTHER" id="PTHR10996:SF178">
    <property type="entry name" value="2-HYDROXYACID DEHYDROGENASE YGL185C-RELATED"/>
    <property type="match status" value="1"/>
</dbReference>
<keyword evidence="1" id="KW-0521">NADP</keyword>
<comment type="similarity">
    <text evidence="4">Belongs to the D-isomer specific 2-hydroxyacid dehydrogenase family.</text>
</comment>
<evidence type="ECO:0000256" key="3">
    <source>
        <dbReference type="ARBA" id="ARBA00023027"/>
    </source>
</evidence>
<evidence type="ECO:0000313" key="7">
    <source>
        <dbReference type="EMBL" id="RMN12658.1"/>
    </source>
</evidence>
<evidence type="ECO:0000256" key="2">
    <source>
        <dbReference type="ARBA" id="ARBA00023002"/>
    </source>
</evidence>
<dbReference type="Gene3D" id="3.40.50.720">
    <property type="entry name" value="NAD(P)-binding Rossmann-like Domain"/>
    <property type="match status" value="2"/>
</dbReference>
<dbReference type="InterPro" id="IPR006140">
    <property type="entry name" value="D-isomer_DH_NAD-bd"/>
</dbReference>
<dbReference type="Proteomes" id="UP000271468">
    <property type="component" value="Unassembled WGS sequence"/>
</dbReference>
<evidence type="ECO:0000256" key="1">
    <source>
        <dbReference type="ARBA" id="ARBA00022857"/>
    </source>
</evidence>
<dbReference type="AlphaFoldDB" id="A0A0P9LE86"/>